<reference evidence="3 4" key="1">
    <citation type="journal article" date="2016" name="Sci. Rep.">
        <title>Metabolic traits of an uncultured archaeal lineage -MSBL1- from brine pools of the Red Sea.</title>
        <authorList>
            <person name="Mwirichia R."/>
            <person name="Alam I."/>
            <person name="Rashid M."/>
            <person name="Vinu M."/>
            <person name="Ba-Alawi W."/>
            <person name="Anthony Kamau A."/>
            <person name="Kamanda Ngugi D."/>
            <person name="Goker M."/>
            <person name="Klenk H.P."/>
            <person name="Bajic V."/>
            <person name="Stingl U."/>
        </authorList>
    </citation>
    <scope>NUCLEOTIDE SEQUENCE [LARGE SCALE GENOMIC DNA]</scope>
    <source>
        <strain evidence="3">SCGC-AAA259E19</strain>
    </source>
</reference>
<accession>A0A133UMD0</accession>
<protein>
    <submittedName>
        <fullName evidence="3">Uncharacterized protein</fullName>
    </submittedName>
</protein>
<keyword evidence="2" id="KW-1133">Transmembrane helix</keyword>
<gene>
    <name evidence="3" type="ORF">AKJ65_02140</name>
</gene>
<evidence type="ECO:0000256" key="1">
    <source>
        <dbReference type="SAM" id="MobiDB-lite"/>
    </source>
</evidence>
<feature type="region of interest" description="Disordered" evidence="1">
    <location>
        <begin position="1"/>
        <end position="24"/>
    </location>
</feature>
<keyword evidence="2" id="KW-0812">Transmembrane</keyword>
<feature type="transmembrane region" description="Helical" evidence="2">
    <location>
        <begin position="53"/>
        <end position="71"/>
    </location>
</feature>
<sequence>MAVAIPSSFKRKSNKGSKGGEKMNKTSWAGIATVIFGIIVLIGAAVECPAKEASISVSIFMILTGACFTCLGKDLDKYSV</sequence>
<evidence type="ECO:0000313" key="3">
    <source>
        <dbReference type="EMBL" id="KXA95256.1"/>
    </source>
</evidence>
<organism evidence="3 4">
    <name type="scientific">candidate division MSBL1 archaeon SCGC-AAA259E19</name>
    <dbReference type="NCBI Taxonomy" id="1698264"/>
    <lineage>
        <taxon>Archaea</taxon>
        <taxon>Methanobacteriati</taxon>
        <taxon>Methanobacteriota</taxon>
        <taxon>candidate division MSBL1</taxon>
    </lineage>
</organism>
<dbReference type="EMBL" id="LHXO01000020">
    <property type="protein sequence ID" value="KXA95256.1"/>
    <property type="molecule type" value="Genomic_DNA"/>
</dbReference>
<keyword evidence="2" id="KW-0472">Membrane</keyword>
<keyword evidence="4" id="KW-1185">Reference proteome</keyword>
<evidence type="ECO:0000313" key="4">
    <source>
        <dbReference type="Proteomes" id="UP000070284"/>
    </source>
</evidence>
<name>A0A133UMD0_9EURY</name>
<evidence type="ECO:0000256" key="2">
    <source>
        <dbReference type="SAM" id="Phobius"/>
    </source>
</evidence>
<comment type="caution">
    <text evidence="3">The sequence shown here is derived from an EMBL/GenBank/DDBJ whole genome shotgun (WGS) entry which is preliminary data.</text>
</comment>
<dbReference type="Proteomes" id="UP000070284">
    <property type="component" value="Unassembled WGS sequence"/>
</dbReference>
<proteinExistence type="predicted"/>
<feature type="transmembrane region" description="Helical" evidence="2">
    <location>
        <begin position="28"/>
        <end position="47"/>
    </location>
</feature>
<dbReference type="AlphaFoldDB" id="A0A133UMD0"/>